<dbReference type="Pfam" id="PF11148">
    <property type="entry name" value="DUF2922"/>
    <property type="match status" value="1"/>
</dbReference>
<gene>
    <name evidence="1" type="ORF">NVS47_13000</name>
</gene>
<organism evidence="1 2">
    <name type="scientific">Dehalobacterium formicoaceticum</name>
    <dbReference type="NCBI Taxonomy" id="51515"/>
    <lineage>
        <taxon>Bacteria</taxon>
        <taxon>Bacillati</taxon>
        <taxon>Bacillota</taxon>
        <taxon>Clostridia</taxon>
        <taxon>Eubacteriales</taxon>
        <taxon>Peptococcaceae</taxon>
        <taxon>Dehalobacterium</taxon>
    </lineage>
</organism>
<proteinExistence type="predicted"/>
<dbReference type="InterPro" id="IPR021321">
    <property type="entry name" value="DUF2922"/>
</dbReference>
<dbReference type="Proteomes" id="UP001524944">
    <property type="component" value="Unassembled WGS sequence"/>
</dbReference>
<dbReference type="RefSeq" id="WP_089610414.1">
    <property type="nucleotide sequence ID" value="NZ_CP022121.1"/>
</dbReference>
<evidence type="ECO:0000313" key="1">
    <source>
        <dbReference type="EMBL" id="MCR6546417.1"/>
    </source>
</evidence>
<keyword evidence="2" id="KW-1185">Reference proteome</keyword>
<name>A0ABT1Y6C3_9FIRM</name>
<evidence type="ECO:0000313" key="2">
    <source>
        <dbReference type="Proteomes" id="UP001524944"/>
    </source>
</evidence>
<protein>
    <submittedName>
        <fullName evidence="1">DUF2922 domain-containing protein</fullName>
    </submittedName>
</protein>
<sequence length="76" mass="8194">MAETKKTLRMSFGTETGTTVSFSFDNPKEGLTQGEIAAAMDDIIAKNIFLSTGGDLVEKKDAKIIDTVTTDMYDPA</sequence>
<dbReference type="EMBL" id="JANPWE010000007">
    <property type="protein sequence ID" value="MCR6546417.1"/>
    <property type="molecule type" value="Genomic_DNA"/>
</dbReference>
<accession>A0ABT1Y6C3</accession>
<reference evidence="1 2" key="1">
    <citation type="submission" date="2022-08" db="EMBL/GenBank/DDBJ databases">
        <title>Proteogenomics of the novel Dehalobacterium formicoaceticum strain EZ94 highlights a key role of methyltransferases during anaerobic dichloromethane degradation.</title>
        <authorList>
            <person name="Wasmund K."/>
        </authorList>
    </citation>
    <scope>NUCLEOTIDE SEQUENCE [LARGE SCALE GENOMIC DNA]</scope>
    <source>
        <strain evidence="1 2">EZ94</strain>
    </source>
</reference>
<comment type="caution">
    <text evidence="1">The sequence shown here is derived from an EMBL/GenBank/DDBJ whole genome shotgun (WGS) entry which is preliminary data.</text>
</comment>